<dbReference type="KEGG" id="cak:Caul_5226"/>
<dbReference type="EMBL" id="CP000928">
    <property type="protein sequence ID" value="ABZ74346.1"/>
    <property type="molecule type" value="Genomic_DNA"/>
</dbReference>
<accession>B0T9H1</accession>
<evidence type="ECO:0000313" key="1">
    <source>
        <dbReference type="EMBL" id="ABZ74346.1"/>
    </source>
</evidence>
<keyword evidence="1" id="KW-0614">Plasmid</keyword>
<gene>
    <name evidence="1" type="ordered locus">Caul_5226</name>
</gene>
<organism evidence="1">
    <name type="scientific">Caulobacter sp. (strain K31)</name>
    <dbReference type="NCBI Taxonomy" id="366602"/>
    <lineage>
        <taxon>Bacteria</taxon>
        <taxon>Pseudomonadati</taxon>
        <taxon>Pseudomonadota</taxon>
        <taxon>Alphaproteobacteria</taxon>
        <taxon>Caulobacterales</taxon>
        <taxon>Caulobacteraceae</taxon>
        <taxon>Caulobacter</taxon>
    </lineage>
</organism>
<dbReference type="AlphaFoldDB" id="B0T9H1"/>
<sequence length="853" mass="94634">MGPAGRTLVDLDREKEQVLRQILQLVDITKDIERNQDDCRFNDMGGRINYIFDENIFEVFVHPKRWKGRTSTFHSRFWLKRSGRDQARAWSSIAAQATLMTAEYLFSGQLPGQKPGDPIFLSEWHSWELRERVDALTEQFRRLAQDGALTPAVFGSVAEQPFLREDLAKLRRDGNEWSREALDRFVFTRTAAHALAEDSVIEPLEQLYRIVSAPLRDRITNLTTGFPIPAPDIDIVASNAVKWMRILQEEVVRRQKASGSSRPLREPGALANDARTLALVEWAVNKTHGTQDRVVFVTADTLVFDAYRRWHSTREPSSADYLQPFALRRLLQYAPIFNMNDAGGDISDAKELFALTQEAVEATLLPFNLATMRHERPTTGAQAEAVTRGREYFALKLADGGQLTDDESIRYFSSKLDAAWLERSRFHLNEITNRWQQTERAAIGSMYDSLAPRLKNGRADVAPIGAAFGADDLGPVLADYVNGLLDRIVGDSIKLWAPLAAEFIDNQTGAVLAGLAKARPPILIRLGGVAGLPEDLGELLAQPQGDGQPLIKTLLSSAQANLATQPEVLFALATVLALSLGDWSNAERFAGLARRAADIAGRAENYPGDALFEFTYLQALAKRFRMGQVAPPRSEGAYLAIRHSYHEALTALKECLTRHQSEEHPQQLRTLRALSERAALHLFYSAACAFVTDSRLRSRFTERAEASNALQLAEGDLRRCLELHAKLGPLDAMKPERANFARRLRRQYLANAAACVVATQIYGGVVSVPEYVNAAFIAEVAALLRDEGDLLPTIVKVELIAFLNFAAGAPLPADGLGSLVGPAGRVRGLPIDAVLFREIEQWVARRQGESAVI</sequence>
<reference evidence="1" key="1">
    <citation type="submission" date="2008-01" db="EMBL/GenBank/DDBJ databases">
        <title>Complete sequence of plasmid1 pCAUL01 of Caulobacter sp. K31.</title>
        <authorList>
            <consortium name="US DOE Joint Genome Institute"/>
            <person name="Copeland A."/>
            <person name="Lucas S."/>
            <person name="Lapidus A."/>
            <person name="Barry K."/>
            <person name="Glavina del Rio T."/>
            <person name="Dalin E."/>
            <person name="Tice H."/>
            <person name="Pitluck S."/>
            <person name="Bruce D."/>
            <person name="Goodwin L."/>
            <person name="Thompson L.S."/>
            <person name="Brettin T."/>
            <person name="Detter J.C."/>
            <person name="Han C."/>
            <person name="Schmutz J."/>
            <person name="Larimer F."/>
            <person name="Land M."/>
            <person name="Hauser L."/>
            <person name="Kyrpides N."/>
            <person name="Kim E."/>
            <person name="Stephens C."/>
            <person name="Richardson P."/>
        </authorList>
    </citation>
    <scope>NUCLEOTIDE SEQUENCE [LARGE SCALE GENOMIC DNA]</scope>
    <source>
        <strain evidence="1">K31</strain>
        <plasmid evidence="1">pCAUL01</plasmid>
    </source>
</reference>
<geneLocation type="plasmid" evidence="1">
    <name>pCAUL01</name>
</geneLocation>
<protein>
    <submittedName>
        <fullName evidence="1">Uncharacterized protein</fullName>
    </submittedName>
</protein>
<dbReference type="HOGENOM" id="CLU_334563_0_0_5"/>
<proteinExistence type="predicted"/>
<name>B0T9H1_CAUSK</name>
<dbReference type="OrthoDB" id="8480031at2"/>